<name>A0ABQ4DEI4_9CELL</name>
<evidence type="ECO:0000313" key="2">
    <source>
        <dbReference type="EMBL" id="GIG34124.1"/>
    </source>
</evidence>
<feature type="compositionally biased region" description="Basic residues" evidence="1">
    <location>
        <begin position="74"/>
        <end position="90"/>
    </location>
</feature>
<dbReference type="SUPFAM" id="SSF53098">
    <property type="entry name" value="Ribonuclease H-like"/>
    <property type="match status" value="1"/>
</dbReference>
<dbReference type="InterPro" id="IPR012337">
    <property type="entry name" value="RNaseH-like_sf"/>
</dbReference>
<protein>
    <recommendedName>
        <fullName evidence="4">Integrase catalytic domain-containing protein</fullName>
    </recommendedName>
</protein>
<feature type="compositionally biased region" description="Basic residues" evidence="1">
    <location>
        <begin position="56"/>
        <end position="65"/>
    </location>
</feature>
<accession>A0ABQ4DEI4</accession>
<evidence type="ECO:0008006" key="4">
    <source>
        <dbReference type="Google" id="ProtNLM"/>
    </source>
</evidence>
<dbReference type="EMBL" id="BONN01000012">
    <property type="protein sequence ID" value="GIG34124.1"/>
    <property type="molecule type" value="Genomic_DNA"/>
</dbReference>
<feature type="compositionally biased region" description="Polar residues" evidence="1">
    <location>
        <begin position="100"/>
        <end position="109"/>
    </location>
</feature>
<evidence type="ECO:0000256" key="1">
    <source>
        <dbReference type="SAM" id="MobiDB-lite"/>
    </source>
</evidence>
<evidence type="ECO:0000313" key="3">
    <source>
        <dbReference type="Proteomes" id="UP000618382"/>
    </source>
</evidence>
<feature type="compositionally biased region" description="Low complexity" evidence="1">
    <location>
        <begin position="25"/>
        <end position="55"/>
    </location>
</feature>
<comment type="caution">
    <text evidence="2">The sequence shown here is derived from an EMBL/GenBank/DDBJ whole genome shotgun (WGS) entry which is preliminary data.</text>
</comment>
<organism evidence="2 3">
    <name type="scientific">Cellulomonas oligotrophica</name>
    <dbReference type="NCBI Taxonomy" id="931536"/>
    <lineage>
        <taxon>Bacteria</taxon>
        <taxon>Bacillati</taxon>
        <taxon>Actinomycetota</taxon>
        <taxon>Actinomycetes</taxon>
        <taxon>Micrococcales</taxon>
        <taxon>Cellulomonadaceae</taxon>
        <taxon>Cellulomonas</taxon>
    </lineage>
</organism>
<gene>
    <name evidence="2" type="ORF">Col01nite_32830</name>
</gene>
<proteinExistence type="predicted"/>
<reference evidence="2 3" key="1">
    <citation type="submission" date="2021-01" db="EMBL/GenBank/DDBJ databases">
        <title>Whole genome shotgun sequence of Cellulomonas oligotrophica NBRC 109435.</title>
        <authorList>
            <person name="Komaki H."/>
            <person name="Tamura T."/>
        </authorList>
    </citation>
    <scope>NUCLEOTIDE SEQUENCE [LARGE SCALE GENOMIC DNA]</scope>
    <source>
        <strain evidence="2 3">NBRC 109435</strain>
    </source>
</reference>
<sequence length="202" mass="22046">MGRVTQLLGVKTPETGRLQHVELPAQPAAGPAPRRAVAPGHDQGLDRGAGAGLPARRGKLLHPRGRRLDPGPAHTHRRGDRLRRGRRPRTLGHPGRLTLGTDNGSQFTSPDFREHLSARGITRRRGGSRDLESQAFIGAGFGQFTKRCAWLTGWETVEAARAEITADVDAYRHRPHSGPAHRTPAEVARTWADPEHLHTTAT</sequence>
<dbReference type="Proteomes" id="UP000618382">
    <property type="component" value="Unassembled WGS sequence"/>
</dbReference>
<dbReference type="InterPro" id="IPR036397">
    <property type="entry name" value="RNaseH_sf"/>
</dbReference>
<keyword evidence="3" id="KW-1185">Reference proteome</keyword>
<feature type="region of interest" description="Disordered" evidence="1">
    <location>
        <begin position="25"/>
        <end position="113"/>
    </location>
</feature>
<dbReference type="Gene3D" id="3.30.420.10">
    <property type="entry name" value="Ribonuclease H-like superfamily/Ribonuclease H"/>
    <property type="match status" value="1"/>
</dbReference>